<dbReference type="Proteomes" id="UP000610966">
    <property type="component" value="Unassembled WGS sequence"/>
</dbReference>
<keyword evidence="2" id="KW-0472">Membrane</keyword>
<feature type="transmembrane region" description="Helical" evidence="2">
    <location>
        <begin position="51"/>
        <end position="70"/>
    </location>
</feature>
<reference evidence="3" key="1">
    <citation type="submission" date="2021-01" db="EMBL/GenBank/DDBJ databases">
        <title>Whole genome shotgun sequence of Sphaerimonospora thailandensis NBRC 107569.</title>
        <authorList>
            <person name="Komaki H."/>
            <person name="Tamura T."/>
        </authorList>
    </citation>
    <scope>NUCLEOTIDE SEQUENCE</scope>
    <source>
        <strain evidence="3">NBRC 107569</strain>
    </source>
</reference>
<keyword evidence="4" id="KW-1185">Reference proteome</keyword>
<dbReference type="AlphaFoldDB" id="A0A8J3RE38"/>
<feature type="region of interest" description="Disordered" evidence="1">
    <location>
        <begin position="1"/>
        <end position="20"/>
    </location>
</feature>
<name>A0A8J3RE38_9ACTN</name>
<keyword evidence="2" id="KW-1133">Transmembrane helix</keyword>
<evidence type="ECO:0000313" key="4">
    <source>
        <dbReference type="Proteomes" id="UP000610966"/>
    </source>
</evidence>
<protein>
    <submittedName>
        <fullName evidence="3">Uncharacterized protein</fullName>
    </submittedName>
</protein>
<gene>
    <name evidence="3" type="ORF">Mth01_48290</name>
</gene>
<keyword evidence="2" id="KW-0812">Transmembrane</keyword>
<evidence type="ECO:0000256" key="1">
    <source>
        <dbReference type="SAM" id="MobiDB-lite"/>
    </source>
</evidence>
<organism evidence="3 4">
    <name type="scientific">Sphaerimonospora thailandensis</name>
    <dbReference type="NCBI Taxonomy" id="795644"/>
    <lineage>
        <taxon>Bacteria</taxon>
        <taxon>Bacillati</taxon>
        <taxon>Actinomycetota</taxon>
        <taxon>Actinomycetes</taxon>
        <taxon>Streptosporangiales</taxon>
        <taxon>Streptosporangiaceae</taxon>
        <taxon>Sphaerimonospora</taxon>
    </lineage>
</organism>
<dbReference type="EMBL" id="BOOG01000055">
    <property type="protein sequence ID" value="GIH72576.1"/>
    <property type="molecule type" value="Genomic_DNA"/>
</dbReference>
<proteinExistence type="predicted"/>
<evidence type="ECO:0000313" key="3">
    <source>
        <dbReference type="EMBL" id="GIH72576.1"/>
    </source>
</evidence>
<evidence type="ECO:0000256" key="2">
    <source>
        <dbReference type="SAM" id="Phobius"/>
    </source>
</evidence>
<accession>A0A8J3RE38</accession>
<comment type="caution">
    <text evidence="3">The sequence shown here is derived from an EMBL/GenBank/DDBJ whole genome shotgun (WGS) entry which is preliminary data.</text>
</comment>
<sequence length="73" mass="7867">MMVTCWSPAKPQSSRRRAGHGGRLFRDTRLALALSALGLYAVTLNMIPLGSYRAAAMGFTVLGLFAVAIARRT</sequence>